<protein>
    <submittedName>
        <fullName evidence="2">Uncharacterized protein</fullName>
    </submittedName>
</protein>
<gene>
    <name evidence="2" type="ORF">C5Y96_05670</name>
</gene>
<name>A0A2S8G4G3_9BACT</name>
<dbReference type="EMBL" id="PUIA01000016">
    <property type="protein sequence ID" value="PQO39342.1"/>
    <property type="molecule type" value="Genomic_DNA"/>
</dbReference>
<feature type="region of interest" description="Disordered" evidence="1">
    <location>
        <begin position="1"/>
        <end position="23"/>
    </location>
</feature>
<proteinExistence type="predicted"/>
<sequence>MQPANSMLQPEPPQPNDRSFKDNNDRSYEIKITIHTVTRLKREIGLDLFASADGDLFNRLAADTAEFCDLIWALIRDQAAEYFKADHEEHAAKGNDHPEVLEGAAKSFWESMDDTTLDAATWAFFESLIAFFREDKRGPLRLVLQKMKKAEKARLANAQALAESPKMDQLLEATFQKEFQTLENSLDKAIALNSVPPPGGD</sequence>
<dbReference type="AlphaFoldDB" id="A0A2S8G4G3"/>
<dbReference type="RefSeq" id="WP_105350747.1">
    <property type="nucleotide sequence ID" value="NZ_PUIA01000016.1"/>
</dbReference>
<evidence type="ECO:0000256" key="1">
    <source>
        <dbReference type="SAM" id="MobiDB-lite"/>
    </source>
</evidence>
<comment type="caution">
    <text evidence="2">The sequence shown here is derived from an EMBL/GenBank/DDBJ whole genome shotgun (WGS) entry which is preliminary data.</text>
</comment>
<dbReference type="Proteomes" id="UP000240009">
    <property type="component" value="Unassembled WGS sequence"/>
</dbReference>
<reference evidence="2 3" key="1">
    <citation type="submission" date="2018-02" db="EMBL/GenBank/DDBJ databases">
        <title>Comparative genomes isolates from brazilian mangrove.</title>
        <authorList>
            <person name="Araujo J.E."/>
            <person name="Taketani R.G."/>
            <person name="Silva M.C.P."/>
            <person name="Loureco M.V."/>
            <person name="Andreote F.D."/>
        </authorList>
    </citation>
    <scope>NUCLEOTIDE SEQUENCE [LARGE SCALE GENOMIC DNA]</scope>
    <source>
        <strain evidence="2 3">HEX-2 MGV</strain>
    </source>
</reference>
<evidence type="ECO:0000313" key="2">
    <source>
        <dbReference type="EMBL" id="PQO39342.1"/>
    </source>
</evidence>
<organism evidence="2 3">
    <name type="scientific">Blastopirellula marina</name>
    <dbReference type="NCBI Taxonomy" id="124"/>
    <lineage>
        <taxon>Bacteria</taxon>
        <taxon>Pseudomonadati</taxon>
        <taxon>Planctomycetota</taxon>
        <taxon>Planctomycetia</taxon>
        <taxon>Pirellulales</taxon>
        <taxon>Pirellulaceae</taxon>
        <taxon>Blastopirellula</taxon>
    </lineage>
</organism>
<evidence type="ECO:0000313" key="3">
    <source>
        <dbReference type="Proteomes" id="UP000240009"/>
    </source>
</evidence>
<accession>A0A2S8G4G3</accession>